<dbReference type="PANTHER" id="PTHR43787">
    <property type="entry name" value="FEMO COFACTOR BIOSYNTHESIS PROTEIN NIFB-RELATED"/>
    <property type="match status" value="1"/>
</dbReference>
<dbReference type="GO" id="GO:0016829">
    <property type="term" value="F:lyase activity"/>
    <property type="evidence" value="ECO:0007669"/>
    <property type="project" value="UniProtKB-KW"/>
</dbReference>
<dbReference type="InterPro" id="IPR007197">
    <property type="entry name" value="rSAM"/>
</dbReference>
<keyword evidence="4" id="KW-0004">4Fe-4S</keyword>
<dbReference type="RefSeq" id="WP_182582114.1">
    <property type="nucleotide sequence ID" value="NZ_JABVCQ010000003.1"/>
</dbReference>
<evidence type="ECO:0000256" key="7">
    <source>
        <dbReference type="ARBA" id="ARBA00023004"/>
    </source>
</evidence>
<keyword evidence="8" id="KW-0411">Iron-sulfur</keyword>
<dbReference type="GO" id="GO:0046872">
    <property type="term" value="F:metal ion binding"/>
    <property type="evidence" value="ECO:0007669"/>
    <property type="project" value="UniProtKB-KW"/>
</dbReference>
<evidence type="ECO:0000256" key="9">
    <source>
        <dbReference type="ARBA" id="ARBA00023231"/>
    </source>
</evidence>
<comment type="caution">
    <text evidence="12">The sequence shown here is derived from an EMBL/GenBank/DDBJ whole genome shotgun (WGS) entry which is preliminary data.</text>
</comment>
<feature type="domain" description="Radical SAM core" evidence="11">
    <location>
        <begin position="55"/>
        <end position="306"/>
    </location>
</feature>
<evidence type="ECO:0000256" key="10">
    <source>
        <dbReference type="ARBA" id="ARBA00023239"/>
    </source>
</evidence>
<protein>
    <submittedName>
        <fullName evidence="12">Nitrogenase cofactor biosynthesis protein NifB</fullName>
    </submittedName>
</protein>
<dbReference type="Pfam" id="PF04055">
    <property type="entry name" value="Radical_SAM"/>
    <property type="match status" value="1"/>
</dbReference>
<dbReference type="PANTHER" id="PTHR43787:SF13">
    <property type="entry name" value="FEMO COFACTOR BIOSYNTHESIS PROTEIN NIFB"/>
    <property type="match status" value="1"/>
</dbReference>
<dbReference type="Pfam" id="PF02579">
    <property type="entry name" value="Nitro_FeMo-Co"/>
    <property type="match status" value="1"/>
</dbReference>
<reference evidence="12 13" key="1">
    <citation type="journal article" date="2020" name="Arch. Microbiol.">
        <title>The genome sequence of the giant phototrophic gammaproteobacterium Thiospirillum jenense gives insight into its physiological properties and phylogenetic relationships.</title>
        <authorList>
            <person name="Imhoff J.F."/>
            <person name="Meyer T.E."/>
            <person name="Kyndt J.A."/>
        </authorList>
    </citation>
    <scope>NUCLEOTIDE SEQUENCE [LARGE SCALE GENOMIC DNA]</scope>
    <source>
        <strain evidence="12 13">DSM 216</strain>
    </source>
</reference>
<evidence type="ECO:0000256" key="8">
    <source>
        <dbReference type="ARBA" id="ARBA00023014"/>
    </source>
</evidence>
<dbReference type="SUPFAM" id="SSF102114">
    <property type="entry name" value="Radical SAM enzymes"/>
    <property type="match status" value="1"/>
</dbReference>
<dbReference type="SFLD" id="SFLDF00281">
    <property type="entry name" value="FeMo_cofactor_biosynthesis_pro"/>
    <property type="match status" value="1"/>
</dbReference>
<dbReference type="SFLD" id="SFLDG01067">
    <property type="entry name" value="SPASM/twitch_domain_containing"/>
    <property type="match status" value="1"/>
</dbReference>
<dbReference type="PROSITE" id="PS51918">
    <property type="entry name" value="RADICAL_SAM"/>
    <property type="match status" value="1"/>
</dbReference>
<gene>
    <name evidence="12" type="primary">nifB</name>
    <name evidence="12" type="ORF">HUK38_02015</name>
</gene>
<comment type="similarity">
    <text evidence="3">Belongs to the radical SAM superfamily. NifB family.</text>
</comment>
<evidence type="ECO:0000256" key="5">
    <source>
        <dbReference type="ARBA" id="ARBA00022691"/>
    </source>
</evidence>
<evidence type="ECO:0000256" key="2">
    <source>
        <dbReference type="ARBA" id="ARBA00005155"/>
    </source>
</evidence>
<dbReference type="NCBIfam" id="TIGR01290">
    <property type="entry name" value="nifB"/>
    <property type="match status" value="1"/>
</dbReference>
<evidence type="ECO:0000256" key="4">
    <source>
        <dbReference type="ARBA" id="ARBA00022485"/>
    </source>
</evidence>
<keyword evidence="6" id="KW-0479">Metal-binding</keyword>
<keyword evidence="5" id="KW-0949">S-adenosyl-L-methionine</keyword>
<dbReference type="UniPathway" id="UPA00782"/>
<keyword evidence="13" id="KW-1185">Reference proteome</keyword>
<sequence>MNITHLKPVAIDNAPDAAGGCKANQCGSSTAHLAQLPANIRAKVNNHPCFSEDAHHHYARMHVAVAPGCNIQCNYCNRKYDCTNESRPGVVSELLTPEQAIQKVLVVATAIPQLSVVGIAGPGDPLANPRRTFATLDALSQQAPDLKLCISTNGLMLPSLIDRLCAYNIEHVTITINCLDPEIGAQIYPWIFWNHRRIKGRDAAHILIEQQQLGLDMLVARGVLVKVNSVMIPGINDEHLREVSRVVKEKGAFLHNVMPLIAAPEHGTVYGLNGQRSPTADELTALQTACAGNMRMMRHCRQCRADAVGLLGEDRNAEFDLAAIATQSVDYVAAMRQRAEVHANIEKHRAALQQSSVAQVPLTALRNSAPTSAITSPALLMAVATQGGELVNASFNQAREFLIYTVTATHSQLIGVRKSPAQLNTNNDEWQQSSNSLSASGQMTVNTLAGCDAVLCATIGYQAWEQLENARITPNSEYAQQPISTALTAVYCELIAQRPTQQSTQSSKHSIPDLLRTA</sequence>
<proteinExistence type="inferred from homology"/>
<evidence type="ECO:0000256" key="1">
    <source>
        <dbReference type="ARBA" id="ARBA00001966"/>
    </source>
</evidence>
<dbReference type="AlphaFoldDB" id="A0A839H4D4"/>
<keyword evidence="7" id="KW-0408">Iron</keyword>
<dbReference type="EMBL" id="JABVCQ010000003">
    <property type="protein sequence ID" value="MBB1125005.1"/>
    <property type="molecule type" value="Genomic_DNA"/>
</dbReference>
<dbReference type="SUPFAM" id="SSF53146">
    <property type="entry name" value="Nitrogenase accessory factor-like"/>
    <property type="match status" value="1"/>
</dbReference>
<name>A0A839H4D4_9GAMM</name>
<organism evidence="12 13">
    <name type="scientific">Thiospirillum jenense</name>
    <dbReference type="NCBI Taxonomy" id="1653858"/>
    <lineage>
        <taxon>Bacteria</taxon>
        <taxon>Pseudomonadati</taxon>
        <taxon>Pseudomonadota</taxon>
        <taxon>Gammaproteobacteria</taxon>
        <taxon>Chromatiales</taxon>
        <taxon>Chromatiaceae</taxon>
        <taxon>Thiospirillum</taxon>
    </lineage>
</organism>
<evidence type="ECO:0000259" key="11">
    <source>
        <dbReference type="PROSITE" id="PS51918"/>
    </source>
</evidence>
<dbReference type="GO" id="GO:0051539">
    <property type="term" value="F:4 iron, 4 sulfur cluster binding"/>
    <property type="evidence" value="ECO:0007669"/>
    <property type="project" value="UniProtKB-KW"/>
</dbReference>
<dbReference type="InterPro" id="IPR000385">
    <property type="entry name" value="MoaA_NifB_PqqE_Fe-S-bd_CS"/>
</dbReference>
<dbReference type="InterPro" id="IPR013785">
    <property type="entry name" value="Aldolase_TIM"/>
</dbReference>
<evidence type="ECO:0000256" key="3">
    <source>
        <dbReference type="ARBA" id="ARBA00006804"/>
    </source>
</evidence>
<dbReference type="Gene3D" id="3.20.20.70">
    <property type="entry name" value="Aldolase class I"/>
    <property type="match status" value="1"/>
</dbReference>
<evidence type="ECO:0000313" key="13">
    <source>
        <dbReference type="Proteomes" id="UP000548632"/>
    </source>
</evidence>
<dbReference type="PROSITE" id="PS01305">
    <property type="entry name" value="MOAA_NIFB_PQQE"/>
    <property type="match status" value="1"/>
</dbReference>
<dbReference type="SFLD" id="SFLDS00029">
    <property type="entry name" value="Radical_SAM"/>
    <property type="match status" value="1"/>
</dbReference>
<keyword evidence="10" id="KW-0456">Lyase</keyword>
<evidence type="ECO:0000313" key="12">
    <source>
        <dbReference type="EMBL" id="MBB1125005.1"/>
    </source>
</evidence>
<dbReference type="Gene3D" id="3.30.420.130">
    <property type="entry name" value="Dinitrogenase iron-molybdenum cofactor biosynthesis domain"/>
    <property type="match status" value="1"/>
</dbReference>
<dbReference type="InterPro" id="IPR003731">
    <property type="entry name" value="Di-Nase_FeMo-co_biosynth"/>
</dbReference>
<accession>A0A839H4D4</accession>
<dbReference type="InterPro" id="IPR036105">
    <property type="entry name" value="DiNase_FeMo-co_biosyn_sf"/>
</dbReference>
<keyword evidence="9" id="KW-0535">Nitrogen fixation</keyword>
<dbReference type="SFLD" id="SFLDG01068">
    <property type="entry name" value="FeMo_cofactor_biosynthesis_pro"/>
    <property type="match status" value="1"/>
</dbReference>
<dbReference type="CDD" id="cd01335">
    <property type="entry name" value="Radical_SAM"/>
    <property type="match status" value="1"/>
</dbReference>
<dbReference type="Proteomes" id="UP000548632">
    <property type="component" value="Unassembled WGS sequence"/>
</dbReference>
<dbReference type="InterPro" id="IPR005980">
    <property type="entry name" value="Nase_CF_NifB"/>
</dbReference>
<comment type="cofactor">
    <cofactor evidence="1">
        <name>[4Fe-4S] cluster</name>
        <dbReference type="ChEBI" id="CHEBI:49883"/>
    </cofactor>
</comment>
<evidence type="ECO:0000256" key="6">
    <source>
        <dbReference type="ARBA" id="ARBA00022723"/>
    </source>
</evidence>
<dbReference type="InterPro" id="IPR058240">
    <property type="entry name" value="rSAM_sf"/>
</dbReference>
<comment type="pathway">
    <text evidence="2">Cofactor biosynthesis; Fe-Mo cofactor biosynthesis.</text>
</comment>